<dbReference type="Proteomes" id="UP000095751">
    <property type="component" value="Unassembled WGS sequence"/>
</dbReference>
<organism evidence="11 12">
    <name type="scientific">Fragilariopsis cylindrus CCMP1102</name>
    <dbReference type="NCBI Taxonomy" id="635003"/>
    <lineage>
        <taxon>Eukaryota</taxon>
        <taxon>Sar</taxon>
        <taxon>Stramenopiles</taxon>
        <taxon>Ochrophyta</taxon>
        <taxon>Bacillariophyta</taxon>
        <taxon>Bacillariophyceae</taxon>
        <taxon>Bacillariophycidae</taxon>
        <taxon>Bacillariales</taxon>
        <taxon>Bacillariaceae</taxon>
        <taxon>Fragilariopsis</taxon>
    </lineage>
</organism>
<dbReference type="SUPFAM" id="SSF103506">
    <property type="entry name" value="Mitochondrial carrier"/>
    <property type="match status" value="1"/>
</dbReference>
<keyword evidence="7 8" id="KW-0472">Membrane</keyword>
<feature type="compositionally biased region" description="Low complexity" evidence="10">
    <location>
        <begin position="9"/>
        <end position="28"/>
    </location>
</feature>
<dbReference type="KEGG" id="fcy:FRACYDRAFT_277148"/>
<dbReference type="PROSITE" id="PS50920">
    <property type="entry name" value="SOLCAR"/>
    <property type="match status" value="3"/>
</dbReference>
<dbReference type="GO" id="GO:0016020">
    <property type="term" value="C:membrane"/>
    <property type="evidence" value="ECO:0007669"/>
    <property type="project" value="UniProtKB-SubCell"/>
</dbReference>
<feature type="repeat" description="Solcar" evidence="8">
    <location>
        <begin position="185"/>
        <end position="267"/>
    </location>
</feature>
<dbReference type="OrthoDB" id="270584at2759"/>
<dbReference type="PANTHER" id="PTHR45667">
    <property type="entry name" value="S-ADENOSYLMETHIONINE MITOCHONDRIAL CARRIER PROTEIN"/>
    <property type="match status" value="1"/>
</dbReference>
<keyword evidence="12" id="KW-1185">Reference proteome</keyword>
<keyword evidence="3 9" id="KW-0813">Transport</keyword>
<keyword evidence="5" id="KW-0677">Repeat</keyword>
<keyword evidence="6" id="KW-1133">Transmembrane helix</keyword>
<dbReference type="AlphaFoldDB" id="A0A1E7EVX6"/>
<dbReference type="InterPro" id="IPR018108">
    <property type="entry name" value="MCP_transmembrane"/>
</dbReference>
<evidence type="ECO:0000256" key="1">
    <source>
        <dbReference type="ARBA" id="ARBA00004141"/>
    </source>
</evidence>
<evidence type="ECO:0000256" key="5">
    <source>
        <dbReference type="ARBA" id="ARBA00022737"/>
    </source>
</evidence>
<sequence length="370" mass="40353">MKPHLKHISSPSESLSSSLEQASSSSSFMRKRRSQSSSIATNAKTTQMTSATSSSTNNEDENTTTPRGGSTAAAATTTAATAMRPLYFWESMVSGAVSRSIAQTVMHPANTMKTMMQSTVGPSRLTLRDLIKPQMFRRLSVGAGANFILSLPHGAFNFAVLEAVRAQMSSLVESNPKLERNKEKMGPGLDFISSAIATICCSVVSTPQMMITDNIMAGNYPNLISASSGLYTDRGVMGFYTGWWPGLVGKIPSYALTWTFFQQLKRVRNIMSDRPAKNYENTIMGCVASAACVCIMIPMDTIKTRLVTQVAMKGNIPYKGIIDCGLRVAREEGINTFYRGLTPRLMSVVPMIGIQFGVYEAMKREVTKMM</sequence>
<dbReference type="InterPro" id="IPR002067">
    <property type="entry name" value="MCP"/>
</dbReference>
<evidence type="ECO:0000256" key="9">
    <source>
        <dbReference type="RuleBase" id="RU000488"/>
    </source>
</evidence>
<reference evidence="11 12" key="1">
    <citation type="submission" date="2016-09" db="EMBL/GenBank/DDBJ databases">
        <title>Extensive genetic diversity and differential bi-allelic expression allows diatom success in the polar Southern Ocean.</title>
        <authorList>
            <consortium name="DOE Joint Genome Institute"/>
            <person name="Mock T."/>
            <person name="Otillar R.P."/>
            <person name="Strauss J."/>
            <person name="Dupont C."/>
            <person name="Frickenhaus S."/>
            <person name="Maumus F."/>
            <person name="Mcmullan M."/>
            <person name="Sanges R."/>
            <person name="Schmutz J."/>
            <person name="Toseland A."/>
            <person name="Valas R."/>
            <person name="Veluchamy A."/>
            <person name="Ward B.J."/>
            <person name="Allen A."/>
            <person name="Barry K."/>
            <person name="Falciatore A."/>
            <person name="Ferrante M."/>
            <person name="Fortunato A.E."/>
            <person name="Gloeckner G."/>
            <person name="Gruber A."/>
            <person name="Hipkin R."/>
            <person name="Janech M."/>
            <person name="Kroth P."/>
            <person name="Leese F."/>
            <person name="Lindquist E."/>
            <person name="Lyon B.R."/>
            <person name="Martin J."/>
            <person name="Mayer C."/>
            <person name="Parker M."/>
            <person name="Quesneville H."/>
            <person name="Raymond J."/>
            <person name="Uhlig C."/>
            <person name="Valentin K.U."/>
            <person name="Worden A.Z."/>
            <person name="Armbrust E.V."/>
            <person name="Bowler C."/>
            <person name="Green B."/>
            <person name="Moulton V."/>
            <person name="Van Oosterhout C."/>
            <person name="Grigoriev I."/>
        </authorList>
    </citation>
    <scope>NUCLEOTIDE SEQUENCE [LARGE SCALE GENOMIC DNA]</scope>
    <source>
        <strain evidence="11 12">CCMP1102</strain>
    </source>
</reference>
<evidence type="ECO:0000256" key="3">
    <source>
        <dbReference type="ARBA" id="ARBA00022448"/>
    </source>
</evidence>
<gene>
    <name evidence="11" type="ORF">FRACYDRAFT_277148</name>
</gene>
<evidence type="ECO:0000256" key="4">
    <source>
        <dbReference type="ARBA" id="ARBA00022692"/>
    </source>
</evidence>
<dbReference type="InterPro" id="IPR023395">
    <property type="entry name" value="MCP_dom_sf"/>
</dbReference>
<proteinExistence type="inferred from homology"/>
<dbReference type="GO" id="GO:0055085">
    <property type="term" value="P:transmembrane transport"/>
    <property type="evidence" value="ECO:0007669"/>
    <property type="project" value="InterPro"/>
</dbReference>
<evidence type="ECO:0000256" key="7">
    <source>
        <dbReference type="ARBA" id="ARBA00023136"/>
    </source>
</evidence>
<feature type="repeat" description="Solcar" evidence="8">
    <location>
        <begin position="276"/>
        <end position="365"/>
    </location>
</feature>
<comment type="subcellular location">
    <subcellularLocation>
        <location evidence="1">Membrane</location>
        <topology evidence="1">Multi-pass membrane protein</topology>
    </subcellularLocation>
</comment>
<protein>
    <submittedName>
        <fullName evidence="11">Mitochondrial carrier</fullName>
    </submittedName>
</protein>
<accession>A0A1E7EVX6</accession>
<evidence type="ECO:0000256" key="6">
    <source>
        <dbReference type="ARBA" id="ARBA00022989"/>
    </source>
</evidence>
<feature type="compositionally biased region" description="Low complexity" evidence="10">
    <location>
        <begin position="45"/>
        <end position="57"/>
    </location>
</feature>
<dbReference type="Pfam" id="PF00153">
    <property type="entry name" value="Mito_carr"/>
    <property type="match status" value="3"/>
</dbReference>
<evidence type="ECO:0000256" key="10">
    <source>
        <dbReference type="SAM" id="MobiDB-lite"/>
    </source>
</evidence>
<evidence type="ECO:0000256" key="2">
    <source>
        <dbReference type="ARBA" id="ARBA00006375"/>
    </source>
</evidence>
<evidence type="ECO:0000313" key="12">
    <source>
        <dbReference type="Proteomes" id="UP000095751"/>
    </source>
</evidence>
<dbReference type="PRINTS" id="PR00926">
    <property type="entry name" value="MITOCARRIER"/>
</dbReference>
<feature type="region of interest" description="Disordered" evidence="10">
    <location>
        <begin position="1"/>
        <end position="75"/>
    </location>
</feature>
<dbReference type="Gene3D" id="1.50.40.10">
    <property type="entry name" value="Mitochondrial carrier domain"/>
    <property type="match status" value="2"/>
</dbReference>
<evidence type="ECO:0000256" key="8">
    <source>
        <dbReference type="PROSITE-ProRule" id="PRU00282"/>
    </source>
</evidence>
<comment type="similarity">
    <text evidence="2 9">Belongs to the mitochondrial carrier (TC 2.A.29) family.</text>
</comment>
<evidence type="ECO:0000313" key="11">
    <source>
        <dbReference type="EMBL" id="OEU09974.1"/>
    </source>
</evidence>
<keyword evidence="4 8" id="KW-0812">Transmembrane</keyword>
<feature type="repeat" description="Solcar" evidence="8">
    <location>
        <begin position="86"/>
        <end position="167"/>
    </location>
</feature>
<name>A0A1E7EVX6_9STRA</name>
<dbReference type="InParanoid" id="A0A1E7EVX6"/>
<dbReference type="EMBL" id="KV784373">
    <property type="protein sequence ID" value="OEU09974.1"/>
    <property type="molecule type" value="Genomic_DNA"/>
</dbReference>